<evidence type="ECO:0000313" key="1">
    <source>
        <dbReference type="EMBL" id="ACJ29439.1"/>
    </source>
</evidence>
<dbReference type="KEGG" id="swp:swp_2708"/>
<protein>
    <submittedName>
        <fullName evidence="1">Transposase OrfB, putative</fullName>
    </submittedName>
</protein>
<dbReference type="HOGENOM" id="CLU_2669029_0_0_6"/>
<gene>
    <name evidence="1" type="ordered locus">swp_2708</name>
</gene>
<reference evidence="1 2" key="1">
    <citation type="journal article" date="2008" name="PLoS ONE">
        <title>Environmental adaptation: genomic analysis of the piezotolerant and psychrotolerant deep-sea iron reducing bacterium Shewanella piezotolerans WP3.</title>
        <authorList>
            <person name="Wang F."/>
            <person name="Wang J."/>
            <person name="Jian H."/>
            <person name="Zhang B."/>
            <person name="Li S."/>
            <person name="Wang F."/>
            <person name="Zeng X."/>
            <person name="Gao L."/>
            <person name="Bartlett D.H."/>
            <person name="Yu J."/>
            <person name="Hu S."/>
            <person name="Xiao X."/>
        </authorList>
    </citation>
    <scope>NUCLEOTIDE SEQUENCE [LARGE SCALE GENOMIC DNA]</scope>
    <source>
        <strain evidence="2">WP3 / JCM 13877</strain>
    </source>
</reference>
<dbReference type="Proteomes" id="UP000000753">
    <property type="component" value="Chromosome"/>
</dbReference>
<accession>B8CMP9</accession>
<keyword evidence="2" id="KW-1185">Reference proteome</keyword>
<dbReference type="AlphaFoldDB" id="B8CMP9"/>
<organism evidence="1 2">
    <name type="scientific">Shewanella piezotolerans (strain WP3 / JCM 13877)</name>
    <dbReference type="NCBI Taxonomy" id="225849"/>
    <lineage>
        <taxon>Bacteria</taxon>
        <taxon>Pseudomonadati</taxon>
        <taxon>Pseudomonadota</taxon>
        <taxon>Gammaproteobacteria</taxon>
        <taxon>Alteromonadales</taxon>
        <taxon>Shewanellaceae</taxon>
        <taxon>Shewanella</taxon>
    </lineage>
</organism>
<sequence length="75" mass="8390">MVCLMELSSHLLVDSSFGSVAENEMALAANLINNTPDNNIVISQPYTLQSLTFNKFLRQRCAIEQFMPLLDNLSI</sequence>
<dbReference type="eggNOG" id="COG3385">
    <property type="taxonomic scope" value="Bacteria"/>
</dbReference>
<dbReference type="EMBL" id="CP000472">
    <property type="protein sequence ID" value="ACJ29439.1"/>
    <property type="molecule type" value="Genomic_DNA"/>
</dbReference>
<evidence type="ECO:0000313" key="2">
    <source>
        <dbReference type="Proteomes" id="UP000000753"/>
    </source>
</evidence>
<name>B8CMP9_SHEPW</name>
<proteinExistence type="predicted"/>